<feature type="coiled-coil region" evidence="1">
    <location>
        <begin position="36"/>
        <end position="174"/>
    </location>
</feature>
<organism evidence="4 5">
    <name type="scientific">Candidatus Nitronauta litoralis</name>
    <dbReference type="NCBI Taxonomy" id="2705533"/>
    <lineage>
        <taxon>Bacteria</taxon>
        <taxon>Pseudomonadati</taxon>
        <taxon>Nitrospinota/Tectimicrobiota group</taxon>
        <taxon>Nitrospinota</taxon>
        <taxon>Nitrospinia</taxon>
        <taxon>Nitrospinales</taxon>
        <taxon>Nitrospinaceae</taxon>
        <taxon>Candidatus Nitronauta</taxon>
    </lineage>
</organism>
<evidence type="ECO:0000313" key="4">
    <source>
        <dbReference type="EMBL" id="QPJ60369.1"/>
    </source>
</evidence>
<accession>A0A7T0BSU6</accession>
<dbReference type="Pfam" id="PF02591">
    <property type="entry name" value="Zn_ribbon_9"/>
    <property type="match status" value="1"/>
</dbReference>
<reference evidence="4 5" key="1">
    <citation type="submission" date="2020-02" db="EMBL/GenBank/DDBJ databases">
        <title>Genomic and physiological characterization of two novel Nitrospinaceae genera.</title>
        <authorList>
            <person name="Mueller A.J."/>
            <person name="Jung M.-Y."/>
            <person name="Strachan C.R."/>
            <person name="Herbold C.W."/>
            <person name="Kirkegaard R.H."/>
            <person name="Daims H."/>
        </authorList>
    </citation>
    <scope>NUCLEOTIDE SEQUENCE [LARGE SCALE GENOMIC DNA]</scope>
    <source>
        <strain evidence="4">EB</strain>
    </source>
</reference>
<evidence type="ECO:0000259" key="3">
    <source>
        <dbReference type="Pfam" id="PF24481"/>
    </source>
</evidence>
<proteinExistence type="predicted"/>
<feature type="domain" description="C4-type zinc ribbon" evidence="2">
    <location>
        <begin position="203"/>
        <end position="235"/>
    </location>
</feature>
<dbReference type="KEGG" id="nli:G3M70_00060"/>
<dbReference type="InterPro" id="IPR056003">
    <property type="entry name" value="CT398_CC_hairpin"/>
</dbReference>
<gene>
    <name evidence="4" type="ORF">G3M70_00060</name>
</gene>
<dbReference type="AlphaFoldDB" id="A0A7T0BSU6"/>
<dbReference type="EMBL" id="CP048685">
    <property type="protein sequence ID" value="QPJ60369.1"/>
    <property type="molecule type" value="Genomic_DNA"/>
</dbReference>
<evidence type="ECO:0000313" key="5">
    <source>
        <dbReference type="Proteomes" id="UP000594688"/>
    </source>
</evidence>
<dbReference type="InterPro" id="IPR003743">
    <property type="entry name" value="Zf-RING_7"/>
</dbReference>
<feature type="domain" description="CT398-like coiled coil hairpin" evidence="3">
    <location>
        <begin position="15"/>
        <end position="185"/>
    </location>
</feature>
<dbReference type="Gene3D" id="1.10.287.1490">
    <property type="match status" value="1"/>
</dbReference>
<protein>
    <recommendedName>
        <fullName evidence="6">C4-type zinc ribbon domain-containing protein</fullName>
    </recommendedName>
</protein>
<dbReference type="PANTHER" id="PTHR39082:SF1">
    <property type="entry name" value="SCAVENGER RECEPTOR CLASS A MEMBER 3"/>
    <property type="match status" value="1"/>
</dbReference>
<sequence length="251" mass="28934">MIQGGNPQLEKLVSLQLLDNEIKELKKCKGLIPGQIEKGQKELESKKSRLNKLKAEIDDLQKKRNQCEQDVKSEQDHMLKAQQKLPAVKTNKEYSALLAEIEAIKVKISDVEEKEIEIMEVLEQKEAEIPDAKSEFEGYEKEFGEYKSSKENESARLEKEIEETNQRRQKVFDTIDPKYSKEYMNIFTRREELAVVQLKGEICQGCYNQIRPQVAIEVKSSEDLIHVCQSCHRILYCEAEPTEGSESAVPK</sequence>
<evidence type="ECO:0000259" key="2">
    <source>
        <dbReference type="Pfam" id="PF02591"/>
    </source>
</evidence>
<evidence type="ECO:0000256" key="1">
    <source>
        <dbReference type="SAM" id="Coils"/>
    </source>
</evidence>
<name>A0A7T0BSU6_9BACT</name>
<dbReference type="Proteomes" id="UP000594688">
    <property type="component" value="Chromosome"/>
</dbReference>
<dbReference type="Pfam" id="PF24481">
    <property type="entry name" value="CT398_CC"/>
    <property type="match status" value="1"/>
</dbReference>
<evidence type="ECO:0008006" key="6">
    <source>
        <dbReference type="Google" id="ProtNLM"/>
    </source>
</evidence>
<dbReference type="PANTHER" id="PTHR39082">
    <property type="entry name" value="PHOSPHOLIPASE C-BETA-2-RELATED"/>
    <property type="match status" value="1"/>
</dbReference>
<keyword evidence="1" id="KW-0175">Coiled coil</keyword>
<dbReference type="InterPro" id="IPR052376">
    <property type="entry name" value="Oxidative_Scav/Glycosyltrans"/>
</dbReference>